<dbReference type="GO" id="GO:0004462">
    <property type="term" value="F:lactoylglutathione lyase activity"/>
    <property type="evidence" value="ECO:0007669"/>
    <property type="project" value="UniProtKB-EC"/>
</dbReference>
<evidence type="ECO:0000256" key="13">
    <source>
        <dbReference type="PIRSR" id="PIRSR604361-3"/>
    </source>
</evidence>
<feature type="domain" description="VOC" evidence="14">
    <location>
        <begin position="15"/>
        <end position="161"/>
    </location>
</feature>
<evidence type="ECO:0000256" key="1">
    <source>
        <dbReference type="ARBA" id="ARBA00001967"/>
    </source>
</evidence>
<dbReference type="PROSITE" id="PS00934">
    <property type="entry name" value="GLYOXALASE_I_1"/>
    <property type="match status" value="1"/>
</dbReference>
<dbReference type="EMBL" id="VCDI01000006">
    <property type="protein sequence ID" value="TLU71576.1"/>
    <property type="molecule type" value="Genomic_DNA"/>
</dbReference>
<protein>
    <recommendedName>
        <fullName evidence="4">lactoylglutathione lyase</fullName>
        <ecNumber evidence="4">4.4.1.5</ecNumber>
    </recommendedName>
    <alternativeName>
        <fullName evidence="9">Aldoketomutase</fullName>
    </alternativeName>
    <alternativeName>
        <fullName evidence="8">Ketone-aldehyde mutase</fullName>
    </alternativeName>
    <alternativeName>
        <fullName evidence="10">Methylglyoxalase</fullName>
    </alternativeName>
    <alternativeName>
        <fullName evidence="11">S-D-lactoylglutathione methylglyoxal lyase</fullName>
    </alternativeName>
</protein>
<dbReference type="PROSITE" id="PS51819">
    <property type="entry name" value="VOC"/>
    <property type="match status" value="1"/>
</dbReference>
<evidence type="ECO:0000256" key="3">
    <source>
        <dbReference type="ARBA" id="ARBA00010363"/>
    </source>
</evidence>
<dbReference type="UniPathway" id="UPA00619">
    <property type="reaction ID" value="UER00675"/>
</dbReference>
<feature type="binding site" evidence="13">
    <location>
        <position position="157"/>
    </location>
    <ligand>
        <name>Zn(2+)</name>
        <dbReference type="ChEBI" id="CHEBI:29105"/>
        <note>ligand shared between dimeric partners</note>
    </ligand>
</feature>
<dbReference type="InterPro" id="IPR029068">
    <property type="entry name" value="Glyas_Bleomycin-R_OHBP_Dase"/>
</dbReference>
<evidence type="ECO:0000259" key="14">
    <source>
        <dbReference type="PROSITE" id="PS51819"/>
    </source>
</evidence>
<comment type="pathway">
    <text evidence="2">Secondary metabolite metabolism; methylglyoxal degradation; (R)-lactate from methylglyoxal: step 1/2.</text>
</comment>
<dbReference type="PANTHER" id="PTHR10374:SF30">
    <property type="entry name" value="LACTOYLGLUTATHIONE LYASE"/>
    <property type="match status" value="1"/>
</dbReference>
<accession>A0A5R9J892</accession>
<keyword evidence="7 15" id="KW-0456">Lyase</keyword>
<dbReference type="AlphaFoldDB" id="A0A5R9J892"/>
<comment type="caution">
    <text evidence="15">The sequence shown here is derived from an EMBL/GenBank/DDBJ whole genome shotgun (WGS) entry which is preliminary data.</text>
</comment>
<dbReference type="Proteomes" id="UP000305654">
    <property type="component" value="Unassembled WGS sequence"/>
</dbReference>
<keyword evidence="16" id="KW-1185">Reference proteome</keyword>
<evidence type="ECO:0000256" key="2">
    <source>
        <dbReference type="ARBA" id="ARBA00005008"/>
    </source>
</evidence>
<evidence type="ECO:0000313" key="15">
    <source>
        <dbReference type="EMBL" id="TLU71576.1"/>
    </source>
</evidence>
<evidence type="ECO:0000256" key="6">
    <source>
        <dbReference type="ARBA" id="ARBA00022833"/>
    </source>
</evidence>
<dbReference type="InterPro" id="IPR004360">
    <property type="entry name" value="Glyas_Fos-R_dOase_dom"/>
</dbReference>
<evidence type="ECO:0000256" key="10">
    <source>
        <dbReference type="ARBA" id="ARBA00032460"/>
    </source>
</evidence>
<evidence type="ECO:0000256" key="7">
    <source>
        <dbReference type="ARBA" id="ARBA00023239"/>
    </source>
</evidence>
<dbReference type="SUPFAM" id="SSF54593">
    <property type="entry name" value="Glyoxalase/Bleomycin resistance protein/Dihydroxybiphenyl dioxygenase"/>
    <property type="match status" value="1"/>
</dbReference>
<feature type="binding site" evidence="13">
    <location>
        <position position="83"/>
    </location>
    <ligand>
        <name>Zn(2+)</name>
        <dbReference type="ChEBI" id="CHEBI:29105"/>
        <note>ligand shared between dimeric partners</note>
    </ligand>
</feature>
<comment type="cofactor">
    <cofactor evidence="13">
        <name>Zn(2+)</name>
        <dbReference type="ChEBI" id="CHEBI:29105"/>
    </cofactor>
    <text evidence="13">Binds 1 zinc ion per subunit. In the homodimer, two zinc ions are bound between subunits.</text>
</comment>
<proteinExistence type="inferred from homology"/>
<evidence type="ECO:0000256" key="11">
    <source>
        <dbReference type="ARBA" id="ARBA00033298"/>
    </source>
</evidence>
<comment type="similarity">
    <text evidence="3">Belongs to the glyoxalase I family.</text>
</comment>
<dbReference type="InterPro" id="IPR018146">
    <property type="entry name" value="Glyoxalase_1_CS"/>
</dbReference>
<dbReference type="InterPro" id="IPR004361">
    <property type="entry name" value="Glyoxalase_1"/>
</dbReference>
<evidence type="ECO:0000256" key="4">
    <source>
        <dbReference type="ARBA" id="ARBA00012081"/>
    </source>
</evidence>
<dbReference type="PANTHER" id="PTHR10374">
    <property type="entry name" value="LACTOYLGLUTATHIONE LYASE GLYOXALASE I"/>
    <property type="match status" value="1"/>
</dbReference>
<dbReference type="Pfam" id="PF00903">
    <property type="entry name" value="Glyoxalase"/>
    <property type="match status" value="1"/>
</dbReference>
<evidence type="ECO:0000256" key="5">
    <source>
        <dbReference type="ARBA" id="ARBA00022723"/>
    </source>
</evidence>
<dbReference type="Gene3D" id="3.10.180.10">
    <property type="entry name" value="2,3-Dihydroxybiphenyl 1,2-Dioxygenase, domain 1"/>
    <property type="match status" value="1"/>
</dbReference>
<keyword evidence="5 13" id="KW-0479">Metal-binding</keyword>
<dbReference type="NCBIfam" id="TIGR00068">
    <property type="entry name" value="glyox_I"/>
    <property type="match status" value="1"/>
</dbReference>
<feature type="active site" description="Proton donor/acceptor" evidence="12">
    <location>
        <position position="157"/>
    </location>
</feature>
<dbReference type="CDD" id="cd07233">
    <property type="entry name" value="GlxI_Zn"/>
    <property type="match status" value="1"/>
</dbReference>
<organism evidence="15 16">
    <name type="scientific">Lichenicoccus roseus</name>
    <dbReference type="NCBI Taxonomy" id="2683649"/>
    <lineage>
        <taxon>Bacteria</taxon>
        <taxon>Pseudomonadati</taxon>
        <taxon>Pseudomonadota</taxon>
        <taxon>Alphaproteobacteria</taxon>
        <taxon>Acetobacterales</taxon>
        <taxon>Acetobacteraceae</taxon>
        <taxon>Lichenicoccus</taxon>
    </lineage>
</organism>
<evidence type="ECO:0000256" key="9">
    <source>
        <dbReference type="ARBA" id="ARBA00030892"/>
    </source>
</evidence>
<name>A0A5R9J892_9PROT</name>
<dbReference type="RefSeq" id="WP_138327212.1">
    <property type="nucleotide sequence ID" value="NZ_VCDI01000006.1"/>
</dbReference>
<dbReference type="GO" id="GO:0046872">
    <property type="term" value="F:metal ion binding"/>
    <property type="evidence" value="ECO:0007669"/>
    <property type="project" value="UniProtKB-KW"/>
</dbReference>
<comment type="cofactor">
    <cofactor evidence="1">
        <name>Ni(2+)</name>
        <dbReference type="ChEBI" id="CHEBI:49786"/>
    </cofactor>
</comment>
<sequence>MSGDKTTEGPTQGFAFNHVMLRVKDAEKSLAFYTGVLGMRLLERFMFEQGRFSLYYLGYQGYASGGDKRAGAQAIFERDAILELTHNWGTEQQAEEAVYHNGNTEPKGFGHLAITVPDVAAACAHFEANGVSFVKRPDAGSMKGLAFIEDPDGYWIEIMSPYRTAELLVELEKT</sequence>
<evidence type="ECO:0000256" key="12">
    <source>
        <dbReference type="PIRSR" id="PIRSR604361-1"/>
    </source>
</evidence>
<keyword evidence="6 13" id="KW-0862">Zinc</keyword>
<reference evidence="15 16" key="1">
    <citation type="submission" date="2019-05" db="EMBL/GenBank/DDBJ databases">
        <authorList>
            <person name="Pankratov T."/>
            <person name="Grouzdev D."/>
        </authorList>
    </citation>
    <scope>NUCLEOTIDE SEQUENCE [LARGE SCALE GENOMIC DNA]</scope>
    <source>
        <strain evidence="15 16">KEBCLARHB70R</strain>
    </source>
</reference>
<dbReference type="EC" id="4.4.1.5" evidence="4"/>
<dbReference type="OrthoDB" id="9789841at2"/>
<gene>
    <name evidence="15" type="primary">gloA</name>
    <name evidence="15" type="ORF">FE263_17020</name>
</gene>
<feature type="binding site" evidence="13">
    <location>
        <position position="111"/>
    </location>
    <ligand>
        <name>Zn(2+)</name>
        <dbReference type="ChEBI" id="CHEBI:29105"/>
        <note>ligand shared between dimeric partners</note>
    </ligand>
</feature>
<evidence type="ECO:0000256" key="8">
    <source>
        <dbReference type="ARBA" id="ARBA00030291"/>
    </source>
</evidence>
<evidence type="ECO:0000313" key="16">
    <source>
        <dbReference type="Proteomes" id="UP000305654"/>
    </source>
</evidence>
<dbReference type="InterPro" id="IPR037523">
    <property type="entry name" value="VOC_core"/>
</dbReference>